<name>A0AAJ1TKT6_9HYPH</name>
<accession>A0AAJ1TKT6</accession>
<proteinExistence type="predicted"/>
<feature type="signal peptide" evidence="1">
    <location>
        <begin position="1"/>
        <end position="24"/>
    </location>
</feature>
<dbReference type="RefSeq" id="WP_043387824.1">
    <property type="nucleotide sequence ID" value="NZ_JAJALK010000008.1"/>
</dbReference>
<evidence type="ECO:0000313" key="3">
    <source>
        <dbReference type="Proteomes" id="UP001223420"/>
    </source>
</evidence>
<dbReference type="Proteomes" id="UP001223420">
    <property type="component" value="Unassembled WGS sequence"/>
</dbReference>
<dbReference type="EMBL" id="JAUSWL010000002">
    <property type="protein sequence ID" value="MDQ0542767.1"/>
    <property type="molecule type" value="Genomic_DNA"/>
</dbReference>
<sequence length="97" mass="9849">MTKPTAAIAATLLLTLGLQGNAVARGRLAISAPSEPAVQTGVIPPPAAGPLFRQIIRSGVTKPAGAALDARLGTKPSLDAESRRLNHLIRTAVCTGC</sequence>
<protein>
    <submittedName>
        <fullName evidence="2">Uncharacterized protein</fullName>
    </submittedName>
</protein>
<evidence type="ECO:0000313" key="2">
    <source>
        <dbReference type="EMBL" id="MDQ0542767.1"/>
    </source>
</evidence>
<reference evidence="2" key="1">
    <citation type="submission" date="2023-07" db="EMBL/GenBank/DDBJ databases">
        <title>Genomic Encyclopedia of Type Strains, Phase IV (KMG-IV): sequencing the most valuable type-strain genomes for metagenomic binning, comparative biology and taxonomic classification.</title>
        <authorList>
            <person name="Goeker M."/>
        </authorList>
    </citation>
    <scope>NUCLEOTIDE SEQUENCE</scope>
    <source>
        <strain evidence="2">DSM 19569</strain>
    </source>
</reference>
<dbReference type="AlphaFoldDB" id="A0AAJ1TKT6"/>
<organism evidence="2 3">
    <name type="scientific">Methylobacterium brachiatum</name>
    <dbReference type="NCBI Taxonomy" id="269660"/>
    <lineage>
        <taxon>Bacteria</taxon>
        <taxon>Pseudomonadati</taxon>
        <taxon>Pseudomonadota</taxon>
        <taxon>Alphaproteobacteria</taxon>
        <taxon>Hyphomicrobiales</taxon>
        <taxon>Methylobacteriaceae</taxon>
        <taxon>Methylobacterium</taxon>
    </lineage>
</organism>
<feature type="chain" id="PRO_5042486120" evidence="1">
    <location>
        <begin position="25"/>
        <end position="97"/>
    </location>
</feature>
<comment type="caution">
    <text evidence="2">The sequence shown here is derived from an EMBL/GenBank/DDBJ whole genome shotgun (WGS) entry which is preliminary data.</text>
</comment>
<evidence type="ECO:0000256" key="1">
    <source>
        <dbReference type="SAM" id="SignalP"/>
    </source>
</evidence>
<keyword evidence="1" id="KW-0732">Signal</keyword>
<gene>
    <name evidence="2" type="ORF">QO001_001685</name>
</gene>